<dbReference type="GO" id="GO:0006892">
    <property type="term" value="P:post-Golgi vesicle-mediated transport"/>
    <property type="evidence" value="ECO:0007669"/>
    <property type="project" value="TreeGrafter"/>
</dbReference>
<evidence type="ECO:0000256" key="2">
    <source>
        <dbReference type="SAM" id="SignalP"/>
    </source>
</evidence>
<dbReference type="InterPro" id="IPR050310">
    <property type="entry name" value="VPS10-sortilin"/>
</dbReference>
<evidence type="ECO:0000313" key="4">
    <source>
        <dbReference type="EMBL" id="CAG7729089.1"/>
    </source>
</evidence>
<accession>A0A8J2K0Z3</accession>
<dbReference type="OrthoDB" id="443634at2759"/>
<protein>
    <recommendedName>
        <fullName evidence="3">Sortilin N-terminal domain-containing protein</fullName>
    </recommendedName>
</protein>
<dbReference type="InterPro" id="IPR031778">
    <property type="entry name" value="Sortilin_N"/>
</dbReference>
<dbReference type="GO" id="GO:0016020">
    <property type="term" value="C:membrane"/>
    <property type="evidence" value="ECO:0007669"/>
    <property type="project" value="TreeGrafter"/>
</dbReference>
<evidence type="ECO:0000313" key="5">
    <source>
        <dbReference type="Proteomes" id="UP000708208"/>
    </source>
</evidence>
<dbReference type="PANTHER" id="PTHR12106:SF27">
    <property type="entry name" value="SORTILIN-RELATED RECEPTOR"/>
    <property type="match status" value="1"/>
</dbReference>
<keyword evidence="1" id="KW-0677">Repeat</keyword>
<keyword evidence="2" id="KW-0732">Signal</keyword>
<dbReference type="Pfam" id="PF15902">
    <property type="entry name" value="Sortilin-Vps10"/>
    <property type="match status" value="1"/>
</dbReference>
<keyword evidence="5" id="KW-1185">Reference proteome</keyword>
<feature type="domain" description="Sortilin N-terminal" evidence="3">
    <location>
        <begin position="118"/>
        <end position="297"/>
    </location>
</feature>
<organism evidence="4 5">
    <name type="scientific">Allacma fusca</name>
    <dbReference type="NCBI Taxonomy" id="39272"/>
    <lineage>
        <taxon>Eukaryota</taxon>
        <taxon>Metazoa</taxon>
        <taxon>Ecdysozoa</taxon>
        <taxon>Arthropoda</taxon>
        <taxon>Hexapoda</taxon>
        <taxon>Collembola</taxon>
        <taxon>Symphypleona</taxon>
        <taxon>Sminthuridae</taxon>
        <taxon>Allacma</taxon>
    </lineage>
</organism>
<name>A0A8J2K0Z3_9HEXA</name>
<dbReference type="PANTHER" id="PTHR12106">
    <property type="entry name" value="SORTILIN RELATED"/>
    <property type="match status" value="1"/>
</dbReference>
<sequence length="307" mass="35005">MLSSLRLQRSPGAVILLLLTVCVSYSNQLSGLSFQPVSNSERNTPQQVYYNSNEQEFVETRVENERRKRDIHTEASHPNITTHVTLIKESHNSLIVYWAGKDVIICLGKDVNANSVSTFHISRNYGATFDNATPLLRKDMPDGVKPVLDKFFNHPTNNGKFIFTDVTNHLIFTTDDYGTKFRRTSVSFVPDEILFVPYAEETIFAYEKNTAEKRMWISKDFGASWTMAQDFVKSVSWDESSHPAKLYIHREEPGEKSVVLTSVSSFVEHGDVEVKFAEVEEFEIKDEYMFATKKGMNVSSELYLLGV</sequence>
<dbReference type="Proteomes" id="UP000708208">
    <property type="component" value="Unassembled WGS sequence"/>
</dbReference>
<dbReference type="AlphaFoldDB" id="A0A8J2K0Z3"/>
<reference evidence="4" key="1">
    <citation type="submission" date="2021-06" db="EMBL/GenBank/DDBJ databases">
        <authorList>
            <person name="Hodson N. C."/>
            <person name="Mongue J. A."/>
            <person name="Jaron S. K."/>
        </authorList>
    </citation>
    <scope>NUCLEOTIDE SEQUENCE</scope>
</reference>
<evidence type="ECO:0000259" key="3">
    <source>
        <dbReference type="Pfam" id="PF15902"/>
    </source>
</evidence>
<evidence type="ECO:0000256" key="1">
    <source>
        <dbReference type="ARBA" id="ARBA00022737"/>
    </source>
</evidence>
<gene>
    <name evidence="4" type="ORF">AFUS01_LOCUS17828</name>
</gene>
<comment type="caution">
    <text evidence="4">The sequence shown here is derived from an EMBL/GenBank/DDBJ whole genome shotgun (WGS) entry which is preliminary data.</text>
</comment>
<dbReference type="GO" id="GO:0005794">
    <property type="term" value="C:Golgi apparatus"/>
    <property type="evidence" value="ECO:0007669"/>
    <property type="project" value="TreeGrafter"/>
</dbReference>
<proteinExistence type="predicted"/>
<feature type="signal peptide" evidence="2">
    <location>
        <begin position="1"/>
        <end position="26"/>
    </location>
</feature>
<feature type="chain" id="PRO_5035273966" description="Sortilin N-terminal domain-containing protein" evidence="2">
    <location>
        <begin position="27"/>
        <end position="307"/>
    </location>
</feature>
<dbReference type="EMBL" id="CAJVCH010173085">
    <property type="protein sequence ID" value="CAG7729089.1"/>
    <property type="molecule type" value="Genomic_DNA"/>
</dbReference>